<dbReference type="EMBL" id="BQNB010019467">
    <property type="protein sequence ID" value="GJT85612.1"/>
    <property type="molecule type" value="Genomic_DNA"/>
</dbReference>
<feature type="compositionally biased region" description="Polar residues" evidence="1">
    <location>
        <begin position="29"/>
        <end position="38"/>
    </location>
</feature>
<reference evidence="2" key="2">
    <citation type="submission" date="2022-01" db="EMBL/GenBank/DDBJ databases">
        <authorList>
            <person name="Yamashiro T."/>
            <person name="Shiraishi A."/>
            <person name="Satake H."/>
            <person name="Nakayama K."/>
        </authorList>
    </citation>
    <scope>NUCLEOTIDE SEQUENCE</scope>
</reference>
<protein>
    <submittedName>
        <fullName evidence="2">Uncharacterized protein</fullName>
    </submittedName>
</protein>
<accession>A0ABQ5HEF6</accession>
<dbReference type="Proteomes" id="UP001151760">
    <property type="component" value="Unassembled WGS sequence"/>
</dbReference>
<name>A0ABQ5HEF6_9ASTR</name>
<organism evidence="2 3">
    <name type="scientific">Tanacetum coccineum</name>
    <dbReference type="NCBI Taxonomy" id="301880"/>
    <lineage>
        <taxon>Eukaryota</taxon>
        <taxon>Viridiplantae</taxon>
        <taxon>Streptophyta</taxon>
        <taxon>Embryophyta</taxon>
        <taxon>Tracheophyta</taxon>
        <taxon>Spermatophyta</taxon>
        <taxon>Magnoliopsida</taxon>
        <taxon>eudicotyledons</taxon>
        <taxon>Gunneridae</taxon>
        <taxon>Pentapetalae</taxon>
        <taxon>asterids</taxon>
        <taxon>campanulids</taxon>
        <taxon>Asterales</taxon>
        <taxon>Asteraceae</taxon>
        <taxon>Asteroideae</taxon>
        <taxon>Anthemideae</taxon>
        <taxon>Anthemidinae</taxon>
        <taxon>Tanacetum</taxon>
    </lineage>
</organism>
<sequence>MISMNNKGTAKVFEGTEEVHEGTEEIQESTAQVNEGTAQVNESTASFVRYMINTASIDRHQTKEDFWMDQDIGDHYIEPTEFEIQEMVSILSGEAY</sequence>
<proteinExistence type="predicted"/>
<gene>
    <name evidence="2" type="ORF">Tco_1067329</name>
</gene>
<evidence type="ECO:0000313" key="2">
    <source>
        <dbReference type="EMBL" id="GJT85612.1"/>
    </source>
</evidence>
<keyword evidence="3" id="KW-1185">Reference proteome</keyword>
<feature type="region of interest" description="Disordered" evidence="1">
    <location>
        <begin position="1"/>
        <end position="38"/>
    </location>
</feature>
<comment type="caution">
    <text evidence="2">The sequence shown here is derived from an EMBL/GenBank/DDBJ whole genome shotgun (WGS) entry which is preliminary data.</text>
</comment>
<reference evidence="2" key="1">
    <citation type="journal article" date="2022" name="Int. J. Mol. Sci.">
        <title>Draft Genome of Tanacetum Coccineum: Genomic Comparison of Closely Related Tanacetum-Family Plants.</title>
        <authorList>
            <person name="Yamashiro T."/>
            <person name="Shiraishi A."/>
            <person name="Nakayama K."/>
            <person name="Satake H."/>
        </authorList>
    </citation>
    <scope>NUCLEOTIDE SEQUENCE</scope>
</reference>
<evidence type="ECO:0000256" key="1">
    <source>
        <dbReference type="SAM" id="MobiDB-lite"/>
    </source>
</evidence>
<evidence type="ECO:0000313" key="3">
    <source>
        <dbReference type="Proteomes" id="UP001151760"/>
    </source>
</evidence>